<name>A0ACC2RY97_9FUNG</name>
<evidence type="ECO:0000313" key="1">
    <source>
        <dbReference type="EMBL" id="KAJ9055057.1"/>
    </source>
</evidence>
<keyword evidence="2" id="KW-1185">Reference proteome</keyword>
<proteinExistence type="predicted"/>
<evidence type="ECO:0000313" key="2">
    <source>
        <dbReference type="Proteomes" id="UP001165960"/>
    </source>
</evidence>
<comment type="caution">
    <text evidence="1">The sequence shown here is derived from an EMBL/GenBank/DDBJ whole genome shotgun (WGS) entry which is preliminary data.</text>
</comment>
<accession>A0ACC2RY97</accession>
<protein>
    <submittedName>
        <fullName evidence="1">Uncharacterized protein</fullName>
    </submittedName>
</protein>
<gene>
    <name evidence="1" type="ORF">DSO57_1008095</name>
</gene>
<dbReference type="Proteomes" id="UP001165960">
    <property type="component" value="Unassembled WGS sequence"/>
</dbReference>
<organism evidence="1 2">
    <name type="scientific">Entomophthora muscae</name>
    <dbReference type="NCBI Taxonomy" id="34485"/>
    <lineage>
        <taxon>Eukaryota</taxon>
        <taxon>Fungi</taxon>
        <taxon>Fungi incertae sedis</taxon>
        <taxon>Zoopagomycota</taxon>
        <taxon>Entomophthoromycotina</taxon>
        <taxon>Entomophthoromycetes</taxon>
        <taxon>Entomophthorales</taxon>
        <taxon>Entomophthoraceae</taxon>
        <taxon>Entomophthora</taxon>
    </lineage>
</organism>
<reference evidence="1" key="1">
    <citation type="submission" date="2022-04" db="EMBL/GenBank/DDBJ databases">
        <title>Genome of the entomopathogenic fungus Entomophthora muscae.</title>
        <authorList>
            <person name="Elya C."/>
            <person name="Lovett B.R."/>
            <person name="Lee E."/>
            <person name="Macias A.M."/>
            <person name="Hajek A.E."/>
            <person name="De Bivort B.L."/>
            <person name="Kasson M.T."/>
            <person name="De Fine Licht H.H."/>
            <person name="Stajich J.E."/>
        </authorList>
    </citation>
    <scope>NUCLEOTIDE SEQUENCE</scope>
    <source>
        <strain evidence="1">Berkeley</strain>
    </source>
</reference>
<sequence length="173" mass="19421">MIIPTPKFVVFLGTGIVIYLDHLPNLWDHLSFLAHFVGGNPSRILHFLDDLPGKASNFLLSGEILVKSLTCDDLELYSSIPNPDASLFEESLLTPSPLLEENIPDNLPVLYKKSSQKPAKPLNPLEDLAHTVDEIFVLAYPSQVVHTDALNYVPTWEKYLINLDYLLAWGVRI</sequence>
<dbReference type="EMBL" id="QTSX02006414">
    <property type="protein sequence ID" value="KAJ9055057.1"/>
    <property type="molecule type" value="Genomic_DNA"/>
</dbReference>